<sequence length="84" mass="9068">VQSNRSGLSGRSRCPSPRLTLLRVTMAVGWGTGVSEVGMSPLGMWGGLGRGQQDPGWHLRSKNIPKMEGSPRWKRSQDGEGCCT</sequence>
<evidence type="ECO:0000256" key="1">
    <source>
        <dbReference type="SAM" id="MobiDB-lite"/>
    </source>
</evidence>
<accession>A0A8D0KT59</accession>
<reference evidence="2" key="2">
    <citation type="submission" date="2025-09" db="UniProtKB">
        <authorList>
            <consortium name="Ensembl"/>
        </authorList>
    </citation>
    <scope>IDENTIFICATION</scope>
</reference>
<evidence type="ECO:0000313" key="3">
    <source>
        <dbReference type="Proteomes" id="UP000694551"/>
    </source>
</evidence>
<dbReference type="AlphaFoldDB" id="A0A8D0KT59"/>
<reference evidence="2" key="1">
    <citation type="submission" date="2025-08" db="UniProtKB">
        <authorList>
            <consortium name="Ensembl"/>
        </authorList>
    </citation>
    <scope>IDENTIFICATION</scope>
</reference>
<feature type="region of interest" description="Disordered" evidence="1">
    <location>
        <begin position="46"/>
        <end position="84"/>
    </location>
</feature>
<protein>
    <submittedName>
        <fullName evidence="2">Uncharacterized protein</fullName>
    </submittedName>
</protein>
<name>A0A8D0KT59_STROC</name>
<organism evidence="2 3">
    <name type="scientific">Strix occidentalis caurina</name>
    <name type="common">northern spotted owl</name>
    <dbReference type="NCBI Taxonomy" id="311401"/>
    <lineage>
        <taxon>Eukaryota</taxon>
        <taxon>Metazoa</taxon>
        <taxon>Chordata</taxon>
        <taxon>Craniata</taxon>
        <taxon>Vertebrata</taxon>
        <taxon>Euteleostomi</taxon>
        <taxon>Archelosauria</taxon>
        <taxon>Archosauria</taxon>
        <taxon>Dinosauria</taxon>
        <taxon>Saurischia</taxon>
        <taxon>Theropoda</taxon>
        <taxon>Coelurosauria</taxon>
        <taxon>Aves</taxon>
        <taxon>Neognathae</taxon>
        <taxon>Neoaves</taxon>
        <taxon>Telluraves</taxon>
        <taxon>Strigiformes</taxon>
        <taxon>Strigidae</taxon>
        <taxon>Strix</taxon>
    </lineage>
</organism>
<dbReference type="Ensembl" id="ENSSOCT00000007037.1">
    <property type="protein sequence ID" value="ENSSOCP00000006866.1"/>
    <property type="gene ID" value="ENSSOCG00000005262.1"/>
</dbReference>
<dbReference type="Proteomes" id="UP000694551">
    <property type="component" value="Unplaced"/>
</dbReference>
<evidence type="ECO:0000313" key="2">
    <source>
        <dbReference type="Ensembl" id="ENSSOCP00000006866.1"/>
    </source>
</evidence>
<keyword evidence="3" id="KW-1185">Reference proteome</keyword>
<feature type="compositionally biased region" description="Basic and acidic residues" evidence="1">
    <location>
        <begin position="69"/>
        <end position="78"/>
    </location>
</feature>
<proteinExistence type="predicted"/>